<evidence type="ECO:0000256" key="1">
    <source>
        <dbReference type="SAM" id="MobiDB-lite"/>
    </source>
</evidence>
<feature type="domain" description="SnoaL-like" evidence="2">
    <location>
        <begin position="29"/>
        <end position="147"/>
    </location>
</feature>
<reference evidence="3 4" key="1">
    <citation type="submission" date="2018-01" db="EMBL/GenBank/DDBJ databases">
        <title>Draft genome Sequence of streptomyces globosus LZH-48.</title>
        <authorList>
            <person name="Ran K."/>
            <person name="Li Z."/>
            <person name="Wei S."/>
            <person name="Dong R."/>
        </authorList>
    </citation>
    <scope>NUCLEOTIDE SEQUENCE [LARGE SCALE GENOMIC DNA]</scope>
    <source>
        <strain evidence="3 4">LZH-48</strain>
    </source>
</reference>
<accession>A0A344TU98</accession>
<dbReference type="SUPFAM" id="SSF54427">
    <property type="entry name" value="NTF2-like"/>
    <property type="match status" value="1"/>
</dbReference>
<name>A0A344TU98_9ACTN</name>
<dbReference type="Pfam" id="PF13474">
    <property type="entry name" value="SnoaL_3"/>
    <property type="match status" value="1"/>
</dbReference>
<organism evidence="3 4">
    <name type="scientific">Streptomyces globosus</name>
    <dbReference type="NCBI Taxonomy" id="68209"/>
    <lineage>
        <taxon>Bacteria</taxon>
        <taxon>Bacillati</taxon>
        <taxon>Actinomycetota</taxon>
        <taxon>Actinomycetes</taxon>
        <taxon>Kitasatosporales</taxon>
        <taxon>Streptomycetaceae</taxon>
        <taxon>Streptomyces</taxon>
    </lineage>
</organism>
<evidence type="ECO:0000313" key="3">
    <source>
        <dbReference type="EMBL" id="AXE22219.1"/>
    </source>
</evidence>
<dbReference type="Gene3D" id="3.10.450.50">
    <property type="match status" value="1"/>
</dbReference>
<protein>
    <submittedName>
        <fullName evidence="3">DUF4440 domain-containing protein</fullName>
    </submittedName>
</protein>
<dbReference type="RefSeq" id="WP_114053439.1">
    <property type="nucleotide sequence ID" value="NZ_CP030862.1"/>
</dbReference>
<evidence type="ECO:0000259" key="2">
    <source>
        <dbReference type="Pfam" id="PF13474"/>
    </source>
</evidence>
<dbReference type="Proteomes" id="UP000252004">
    <property type="component" value="Chromosome"/>
</dbReference>
<dbReference type="InterPro" id="IPR037401">
    <property type="entry name" value="SnoaL-like"/>
</dbReference>
<dbReference type="EMBL" id="CP030862">
    <property type="protein sequence ID" value="AXE22219.1"/>
    <property type="molecule type" value="Genomic_DNA"/>
</dbReference>
<proteinExistence type="predicted"/>
<dbReference type="KEGG" id="sgz:C0216_01075"/>
<feature type="compositionally biased region" description="Low complexity" evidence="1">
    <location>
        <begin position="1"/>
        <end position="14"/>
    </location>
</feature>
<dbReference type="OrthoDB" id="1551077at2"/>
<feature type="region of interest" description="Disordered" evidence="1">
    <location>
        <begin position="1"/>
        <end position="20"/>
    </location>
</feature>
<keyword evidence="4" id="KW-1185">Reference proteome</keyword>
<gene>
    <name evidence="3" type="ORF">C0216_01075</name>
</gene>
<dbReference type="InterPro" id="IPR032710">
    <property type="entry name" value="NTF2-like_dom_sf"/>
</dbReference>
<sequence length="165" mass="17749">MFVSAAHRSSVSASGLSGTGQKDAETVWSVVSGLYAAHAHGDRGKVDERLDPEATIWHSEAEELLLGRKDLDRLRAGRDATAAGPAVAAYRAHDPVTDVSGHMAVVRYWLEVQYVPAADGATLCPERVRNTAVLRRSAGVWRIVHLHEEVWVAGGMPDMTAGTPK</sequence>
<dbReference type="AlphaFoldDB" id="A0A344TU98"/>
<evidence type="ECO:0000313" key="4">
    <source>
        <dbReference type="Proteomes" id="UP000252004"/>
    </source>
</evidence>